<gene>
    <name evidence="6" type="ORF">PDMSB3_0249</name>
</gene>
<dbReference type="Proteomes" id="UP000325811">
    <property type="component" value="Chromosome II"/>
</dbReference>
<dbReference type="InterPro" id="IPR029062">
    <property type="entry name" value="Class_I_gatase-like"/>
</dbReference>
<dbReference type="RefSeq" id="WP_007178861.1">
    <property type="nucleotide sequence ID" value="NZ_LR699554.1"/>
</dbReference>
<keyword evidence="1" id="KW-0805">Transcription regulation</keyword>
<dbReference type="InterPro" id="IPR009057">
    <property type="entry name" value="Homeodomain-like_sf"/>
</dbReference>
<evidence type="ECO:0000256" key="3">
    <source>
        <dbReference type="ARBA" id="ARBA00023163"/>
    </source>
</evidence>
<proteinExistence type="predicted"/>
<sequence length="333" mass="36074">MACHIDVHNTVVQRRVPRDGHAVKHIGVAVFNGFSLLDTVSIVEAFQAANRFAQDSQRDAPHYDVRLLSAAGGRIASSSDVFVWTDSVEARGYAGHFHALFIAGGTGVHDARRDERLLAWLRCAHLRSENVLPIAEGQFLLEAAGFASSAGRGSARGRVPHHHSRRDPEPATQREVSSPLESALSVIEADLGTEITCKAAACLAPRASTQFTSVLNRNISGSVSDKIGASARWLEANGDQPISIDRAAGIAAMSERNFLRRFKAEIGVTPSGYLLYVRLDMSCRLLVETALPVDKIARRCGFGGGAQLAKLFRKHMGATPTEYRGSKRQPHDC</sequence>
<dbReference type="Gene3D" id="3.40.50.880">
    <property type="match status" value="1"/>
</dbReference>
<dbReference type="SUPFAM" id="SSF46689">
    <property type="entry name" value="Homeodomain-like"/>
    <property type="match status" value="2"/>
</dbReference>
<accession>A0A5Q4YX20</accession>
<dbReference type="InterPro" id="IPR050204">
    <property type="entry name" value="AraC_XylS_family_regulators"/>
</dbReference>
<dbReference type="KEGG" id="pdio:PDMSB3_0249.1"/>
<evidence type="ECO:0000256" key="4">
    <source>
        <dbReference type="SAM" id="MobiDB-lite"/>
    </source>
</evidence>
<dbReference type="SMART" id="SM00342">
    <property type="entry name" value="HTH_ARAC"/>
    <property type="match status" value="1"/>
</dbReference>
<feature type="region of interest" description="Disordered" evidence="4">
    <location>
        <begin position="152"/>
        <end position="179"/>
    </location>
</feature>
<feature type="domain" description="HTH araC/xylS-type" evidence="5">
    <location>
        <begin position="228"/>
        <end position="326"/>
    </location>
</feature>
<dbReference type="EMBL" id="LR699554">
    <property type="protein sequence ID" value="VVD31552.1"/>
    <property type="molecule type" value="Genomic_DNA"/>
</dbReference>
<dbReference type="Gene3D" id="1.10.10.60">
    <property type="entry name" value="Homeodomain-like"/>
    <property type="match status" value="2"/>
</dbReference>
<name>A0A5Q4YX20_9BURK</name>
<evidence type="ECO:0000259" key="5">
    <source>
        <dbReference type="PROSITE" id="PS01124"/>
    </source>
</evidence>
<keyword evidence="2 6" id="KW-0238">DNA-binding</keyword>
<dbReference type="PANTHER" id="PTHR46796">
    <property type="entry name" value="HTH-TYPE TRANSCRIPTIONAL ACTIVATOR RHAS-RELATED"/>
    <property type="match status" value="1"/>
</dbReference>
<dbReference type="GO" id="GO:0003700">
    <property type="term" value="F:DNA-binding transcription factor activity"/>
    <property type="evidence" value="ECO:0007669"/>
    <property type="project" value="InterPro"/>
</dbReference>
<organism evidence="6 7">
    <name type="scientific">Paraburkholderia dioscoreae</name>
    <dbReference type="NCBI Taxonomy" id="2604047"/>
    <lineage>
        <taxon>Bacteria</taxon>
        <taxon>Pseudomonadati</taxon>
        <taxon>Pseudomonadota</taxon>
        <taxon>Betaproteobacteria</taxon>
        <taxon>Burkholderiales</taxon>
        <taxon>Burkholderiaceae</taxon>
        <taxon>Paraburkholderia</taxon>
    </lineage>
</organism>
<evidence type="ECO:0000256" key="1">
    <source>
        <dbReference type="ARBA" id="ARBA00023015"/>
    </source>
</evidence>
<dbReference type="InterPro" id="IPR018062">
    <property type="entry name" value="HTH_AraC-typ_CS"/>
</dbReference>
<dbReference type="SUPFAM" id="SSF52317">
    <property type="entry name" value="Class I glutamine amidotransferase-like"/>
    <property type="match status" value="1"/>
</dbReference>
<dbReference type="PROSITE" id="PS00041">
    <property type="entry name" value="HTH_ARAC_FAMILY_1"/>
    <property type="match status" value="1"/>
</dbReference>
<dbReference type="PANTHER" id="PTHR46796:SF12">
    <property type="entry name" value="HTH-TYPE DNA-BINDING TRANSCRIPTIONAL ACTIVATOR EUTR"/>
    <property type="match status" value="1"/>
</dbReference>
<keyword evidence="7" id="KW-1185">Reference proteome</keyword>
<reference evidence="6 7" key="1">
    <citation type="submission" date="2019-08" db="EMBL/GenBank/DDBJ databases">
        <authorList>
            <person name="Herpell B J."/>
        </authorList>
    </citation>
    <scope>NUCLEOTIDE SEQUENCE [LARGE SCALE GENOMIC DNA]</scope>
    <source>
        <strain evidence="7">Msb3</strain>
    </source>
</reference>
<keyword evidence="3" id="KW-0804">Transcription</keyword>
<dbReference type="PROSITE" id="PS01124">
    <property type="entry name" value="HTH_ARAC_FAMILY_2"/>
    <property type="match status" value="1"/>
</dbReference>
<dbReference type="Pfam" id="PF12833">
    <property type="entry name" value="HTH_18"/>
    <property type="match status" value="1"/>
</dbReference>
<dbReference type="AlphaFoldDB" id="A0A5Q4YX20"/>
<protein>
    <submittedName>
        <fullName evidence="6">Transcriptional regulator containing an amidase domain and an AraC-type DNA-binding HTH domain</fullName>
    </submittedName>
</protein>
<evidence type="ECO:0000256" key="2">
    <source>
        <dbReference type="ARBA" id="ARBA00023125"/>
    </source>
</evidence>
<dbReference type="InterPro" id="IPR018060">
    <property type="entry name" value="HTH_AraC"/>
</dbReference>
<evidence type="ECO:0000313" key="6">
    <source>
        <dbReference type="EMBL" id="VVD31552.1"/>
    </source>
</evidence>
<dbReference type="GO" id="GO:0043565">
    <property type="term" value="F:sequence-specific DNA binding"/>
    <property type="evidence" value="ECO:0007669"/>
    <property type="project" value="InterPro"/>
</dbReference>
<evidence type="ECO:0000313" key="7">
    <source>
        <dbReference type="Proteomes" id="UP000325811"/>
    </source>
</evidence>